<protein>
    <submittedName>
        <fullName evidence="1">Uncharacterized protein</fullName>
    </submittedName>
</protein>
<accession>A0ACB7URL7</accession>
<name>A0ACB7URL7_DIOAL</name>
<evidence type="ECO:0000313" key="2">
    <source>
        <dbReference type="Proteomes" id="UP000827976"/>
    </source>
</evidence>
<evidence type="ECO:0000313" key="1">
    <source>
        <dbReference type="EMBL" id="KAH7663360.1"/>
    </source>
</evidence>
<sequence>MQEALNIKASKCLDHVKSLEDSLQPKVVRVEGELARIYTKLCGRFKQVEEEHILCKKVIAQGASVATPATTLSSSKIDVLRPKPYNGSRNAKEIDNYFWGLEQYFKAHGLEEAKKVDSTTLYLTNAVKIWWRR</sequence>
<comment type="caution">
    <text evidence="1">The sequence shown here is derived from an EMBL/GenBank/DDBJ whole genome shotgun (WGS) entry which is preliminary data.</text>
</comment>
<dbReference type="Proteomes" id="UP000827976">
    <property type="component" value="Chromosome 14"/>
</dbReference>
<gene>
    <name evidence="1" type="ORF">IHE45_14G048400</name>
</gene>
<keyword evidence="2" id="KW-1185">Reference proteome</keyword>
<reference evidence="2" key="1">
    <citation type="journal article" date="2022" name="Nat. Commun.">
        <title>Chromosome evolution and the genetic basis of agronomically important traits in greater yam.</title>
        <authorList>
            <person name="Bredeson J.V."/>
            <person name="Lyons J.B."/>
            <person name="Oniyinde I.O."/>
            <person name="Okereke N.R."/>
            <person name="Kolade O."/>
            <person name="Nnabue I."/>
            <person name="Nwadili C.O."/>
            <person name="Hribova E."/>
            <person name="Parker M."/>
            <person name="Nwogha J."/>
            <person name="Shu S."/>
            <person name="Carlson J."/>
            <person name="Kariba R."/>
            <person name="Muthemba S."/>
            <person name="Knop K."/>
            <person name="Barton G.J."/>
            <person name="Sherwood A.V."/>
            <person name="Lopez-Montes A."/>
            <person name="Asiedu R."/>
            <person name="Jamnadass R."/>
            <person name="Muchugi A."/>
            <person name="Goodstein D."/>
            <person name="Egesi C.N."/>
            <person name="Featherston J."/>
            <person name="Asfaw A."/>
            <person name="Simpson G.G."/>
            <person name="Dolezel J."/>
            <person name="Hendre P.S."/>
            <person name="Van Deynze A."/>
            <person name="Kumar P.L."/>
            <person name="Obidiegwu J.E."/>
            <person name="Bhattacharjee R."/>
            <person name="Rokhsar D.S."/>
        </authorList>
    </citation>
    <scope>NUCLEOTIDE SEQUENCE [LARGE SCALE GENOMIC DNA]</scope>
    <source>
        <strain evidence="2">cv. TDa95/00328</strain>
    </source>
</reference>
<proteinExistence type="predicted"/>
<dbReference type="EMBL" id="CM037024">
    <property type="protein sequence ID" value="KAH7663360.1"/>
    <property type="molecule type" value="Genomic_DNA"/>
</dbReference>
<organism evidence="1 2">
    <name type="scientific">Dioscorea alata</name>
    <name type="common">Purple yam</name>
    <dbReference type="NCBI Taxonomy" id="55571"/>
    <lineage>
        <taxon>Eukaryota</taxon>
        <taxon>Viridiplantae</taxon>
        <taxon>Streptophyta</taxon>
        <taxon>Embryophyta</taxon>
        <taxon>Tracheophyta</taxon>
        <taxon>Spermatophyta</taxon>
        <taxon>Magnoliopsida</taxon>
        <taxon>Liliopsida</taxon>
        <taxon>Dioscoreales</taxon>
        <taxon>Dioscoreaceae</taxon>
        <taxon>Dioscorea</taxon>
    </lineage>
</organism>